<proteinExistence type="inferred from homology"/>
<dbReference type="GO" id="GO:0005765">
    <property type="term" value="C:lysosomal membrane"/>
    <property type="evidence" value="ECO:0007669"/>
    <property type="project" value="UniProtKB-SubCell"/>
</dbReference>
<evidence type="ECO:0000256" key="4">
    <source>
        <dbReference type="ARBA" id="ARBA00022692"/>
    </source>
</evidence>
<feature type="compositionally biased region" description="Low complexity" evidence="13">
    <location>
        <begin position="191"/>
        <end position="300"/>
    </location>
</feature>
<keyword evidence="11 12" id="KW-0458">Lysosome</keyword>
<comment type="subcellular location">
    <subcellularLocation>
        <location evidence="1">Cell membrane</location>
        <topology evidence="1">Single-pass type I membrane protein</topology>
    </subcellularLocation>
    <subcellularLocation>
        <location evidence="2">Endosome membrane</location>
        <topology evidence="2">Single-pass type I membrane protein</topology>
    </subcellularLocation>
    <subcellularLocation>
        <location evidence="12">Lysosome membrane</location>
        <topology evidence="12">Single-pass type I membrane protein</topology>
    </subcellularLocation>
</comment>
<dbReference type="PANTHER" id="PTHR11506">
    <property type="entry name" value="LYSOSOME-ASSOCIATED MEMBRANE GLYCOPROTEIN"/>
    <property type="match status" value="1"/>
</dbReference>
<dbReference type="AlphaFoldDB" id="A0A3P9HW93"/>
<feature type="domain" description="Lysosome-associated membrane glycoprotein 2-like luminal" evidence="16">
    <location>
        <begin position="30"/>
        <end position="170"/>
    </location>
</feature>
<dbReference type="GO" id="GO:0005886">
    <property type="term" value="C:plasma membrane"/>
    <property type="evidence" value="ECO:0007669"/>
    <property type="project" value="UniProtKB-SubCell"/>
</dbReference>
<keyword evidence="7 14" id="KW-1133">Transmembrane helix</keyword>
<reference evidence="18" key="4">
    <citation type="submission" date="2025-09" db="UniProtKB">
        <authorList>
            <consortium name="Ensembl"/>
        </authorList>
    </citation>
    <scope>IDENTIFICATION</scope>
    <source>
        <strain evidence="18">HSOK</strain>
    </source>
</reference>
<feature type="transmembrane region" description="Helical" evidence="14">
    <location>
        <begin position="461"/>
        <end position="484"/>
    </location>
</feature>
<evidence type="ECO:0000256" key="15">
    <source>
        <dbReference type="SAM" id="SignalP"/>
    </source>
</evidence>
<feature type="signal peptide" evidence="15">
    <location>
        <begin position="1"/>
        <end position="23"/>
    </location>
</feature>
<evidence type="ECO:0000256" key="9">
    <source>
        <dbReference type="ARBA" id="ARBA00023157"/>
    </source>
</evidence>
<keyword evidence="3" id="KW-1003">Cell membrane</keyword>
<keyword evidence="6" id="KW-0967">Endosome</keyword>
<feature type="disulfide bond" evidence="12">
    <location>
        <begin position="417"/>
        <end position="454"/>
    </location>
</feature>
<feature type="domain" description="Lysosome-associated membrane glycoprotein 2-like transmembrane" evidence="17">
    <location>
        <begin position="463"/>
        <end position="494"/>
    </location>
</feature>
<evidence type="ECO:0000256" key="1">
    <source>
        <dbReference type="ARBA" id="ARBA00004251"/>
    </source>
</evidence>
<evidence type="ECO:0000256" key="14">
    <source>
        <dbReference type="SAM" id="Phobius"/>
    </source>
</evidence>
<dbReference type="FunFam" id="2.40.160.110:FF:000001">
    <property type="entry name" value="lysosome-associated membrane glycoprotein 2 isoform X2"/>
    <property type="match status" value="1"/>
</dbReference>
<feature type="region of interest" description="Disordered" evidence="13">
    <location>
        <begin position="191"/>
        <end position="312"/>
    </location>
</feature>
<dbReference type="InterPro" id="IPR048528">
    <property type="entry name" value="Lamp2-like_luminal"/>
</dbReference>
<evidence type="ECO:0000256" key="11">
    <source>
        <dbReference type="ARBA" id="ARBA00023228"/>
    </source>
</evidence>
<dbReference type="Proteomes" id="UP000265200">
    <property type="component" value="Chromosome 10"/>
</dbReference>
<reference evidence="18 19" key="2">
    <citation type="submission" date="2017-04" db="EMBL/GenBank/DDBJ databases">
        <title>CpG methylation of centromeres and impact of large insertions on vertebrate speciation.</title>
        <authorList>
            <person name="Ichikawa K."/>
            <person name="Yoshimura J."/>
            <person name="Morishita S."/>
        </authorList>
    </citation>
    <scope>NUCLEOTIDE SEQUENCE</scope>
    <source>
        <strain evidence="18 19">HSOK</strain>
    </source>
</reference>
<dbReference type="Pfam" id="PF21222">
    <property type="entry name" value="Lamp2_2nd"/>
    <property type="match status" value="1"/>
</dbReference>
<evidence type="ECO:0000256" key="2">
    <source>
        <dbReference type="ARBA" id="ARBA00004530"/>
    </source>
</evidence>
<feature type="domain" description="Lysosome-associated membrane glycoprotein 2-like luminal" evidence="16">
    <location>
        <begin position="306"/>
        <end position="444"/>
    </location>
</feature>
<dbReference type="PRINTS" id="PR00336">
    <property type="entry name" value="LYSASSOCTDMP"/>
</dbReference>
<dbReference type="Ensembl" id="ENSORLT00015019014.1">
    <property type="protein sequence ID" value="ENSORLP00015012010.1"/>
    <property type="gene ID" value="ENSORLG00015012838.1"/>
</dbReference>
<dbReference type="Gene3D" id="2.40.160.110">
    <property type="match status" value="2"/>
</dbReference>
<evidence type="ECO:0000256" key="12">
    <source>
        <dbReference type="PROSITE-ProRule" id="PRU00740"/>
    </source>
</evidence>
<evidence type="ECO:0000256" key="5">
    <source>
        <dbReference type="ARBA" id="ARBA00022729"/>
    </source>
</evidence>
<dbReference type="PANTHER" id="PTHR11506:SF6">
    <property type="entry name" value="LYSOSOME-ASSOCIATED MEMBRANE GLYCOPROTEIN 2"/>
    <property type="match status" value="1"/>
</dbReference>
<reference key="1">
    <citation type="journal article" date="2007" name="Nature">
        <title>The medaka draft genome and insights into vertebrate genome evolution.</title>
        <authorList>
            <person name="Kasahara M."/>
            <person name="Naruse K."/>
            <person name="Sasaki S."/>
            <person name="Nakatani Y."/>
            <person name="Qu W."/>
            <person name="Ahsan B."/>
            <person name="Yamada T."/>
            <person name="Nagayasu Y."/>
            <person name="Doi K."/>
            <person name="Kasai Y."/>
            <person name="Jindo T."/>
            <person name="Kobayashi D."/>
            <person name="Shimada A."/>
            <person name="Toyoda A."/>
            <person name="Kuroki Y."/>
            <person name="Fujiyama A."/>
            <person name="Sasaki T."/>
            <person name="Shimizu A."/>
            <person name="Asakawa S."/>
            <person name="Shimizu N."/>
            <person name="Hashimoto S."/>
            <person name="Yang J."/>
            <person name="Lee Y."/>
            <person name="Matsushima K."/>
            <person name="Sugano S."/>
            <person name="Sakaizumi M."/>
            <person name="Narita T."/>
            <person name="Ohishi K."/>
            <person name="Haga S."/>
            <person name="Ohta F."/>
            <person name="Nomoto H."/>
            <person name="Nogata K."/>
            <person name="Morishita T."/>
            <person name="Endo T."/>
            <person name="Shin-I T."/>
            <person name="Takeda H."/>
            <person name="Morishita S."/>
            <person name="Kohara Y."/>
        </authorList>
    </citation>
    <scope>NUCLEOTIDE SEQUENCE [LARGE SCALE GENOMIC DNA]</scope>
    <source>
        <strain>Hd-rR</strain>
    </source>
</reference>
<evidence type="ECO:0000256" key="6">
    <source>
        <dbReference type="ARBA" id="ARBA00022753"/>
    </source>
</evidence>
<protein>
    <recommendedName>
        <fullName evidence="20">Lysosomal-associated membrane protein 2</fullName>
    </recommendedName>
</protein>
<sequence>MSRYSAVVGLFLSFGIVIQLSHGIEVNVLKEDGQLCLYANLMLNFSVTYQGDGEQFQTVVFPLPDYASSEESKCEETSSTLKLEFGDGHYWSVNFTLSEDNYQADTITFSYDLKDVQLFPNSASDEIVTVTQKAHISEIDLNTCYSCKSQDIVQAEGTTMTLWNVLIQAFIPDGRMSQDITLCAADAVTTTAPTTTSTTTTAPTTTSTTTTAPPTTNTTTTAPPTTNTTTTAPPTTNTTTTAPPTTNTTTTAPPTTNTTTTAPPTTNTTTTAPPTTNTTTTAPPTTNTTTTAPPTTTSPTPTLPPPSTGKYNLTTPNNTVCLLASFAVRISFTQDGKNEEMNLDPAVTKASGQCGENSSELELVSDQMTLTLAFTNDAKKFRLQALNVTLKTSSGVFADGNANLSLWEAAIGTSYMCNREQNFNITNLLSLYTSNLQVQPFDVKKDAFSTAEECQGDAESFLVPIAVGVALLVLIAVVVVAFFIGRRRNMATGYESF</sequence>
<feature type="chain" id="PRO_5017928927" description="Lysosomal-associated membrane protein 2" evidence="15">
    <location>
        <begin position="24"/>
        <end position="497"/>
    </location>
</feature>
<dbReference type="PROSITE" id="PS51407">
    <property type="entry name" value="LAMP_3"/>
    <property type="match status" value="1"/>
</dbReference>
<keyword evidence="4 12" id="KW-0812">Transmembrane</keyword>
<organism evidence="18 19">
    <name type="scientific">Oryzias latipes</name>
    <name type="common">Japanese rice fish</name>
    <name type="synonym">Japanese killifish</name>
    <dbReference type="NCBI Taxonomy" id="8090"/>
    <lineage>
        <taxon>Eukaryota</taxon>
        <taxon>Metazoa</taxon>
        <taxon>Chordata</taxon>
        <taxon>Craniata</taxon>
        <taxon>Vertebrata</taxon>
        <taxon>Euteleostomi</taxon>
        <taxon>Actinopterygii</taxon>
        <taxon>Neopterygii</taxon>
        <taxon>Teleostei</taxon>
        <taxon>Neoteleostei</taxon>
        <taxon>Acanthomorphata</taxon>
        <taxon>Ovalentaria</taxon>
        <taxon>Atherinomorphae</taxon>
        <taxon>Beloniformes</taxon>
        <taxon>Adrianichthyidae</taxon>
        <taxon>Oryziinae</taxon>
        <taxon>Oryzias</taxon>
    </lineage>
</organism>
<dbReference type="InterPro" id="IPR048524">
    <property type="entry name" value="Lamp2-like_TM"/>
</dbReference>
<evidence type="ECO:0000256" key="10">
    <source>
        <dbReference type="ARBA" id="ARBA00023180"/>
    </source>
</evidence>
<reference evidence="18" key="3">
    <citation type="submission" date="2025-08" db="UniProtKB">
        <authorList>
            <consortium name="Ensembl"/>
        </authorList>
    </citation>
    <scope>IDENTIFICATION</scope>
    <source>
        <strain evidence="18">HSOK</strain>
    </source>
</reference>
<comment type="similarity">
    <text evidence="12">Belongs to the LAMP family.</text>
</comment>
<keyword evidence="9 12" id="KW-1015">Disulfide bond</keyword>
<evidence type="ECO:0000256" key="13">
    <source>
        <dbReference type="SAM" id="MobiDB-lite"/>
    </source>
</evidence>
<evidence type="ECO:0008006" key="20">
    <source>
        <dbReference type="Google" id="ProtNLM"/>
    </source>
</evidence>
<evidence type="ECO:0000256" key="7">
    <source>
        <dbReference type="ARBA" id="ARBA00022989"/>
    </source>
</evidence>
<evidence type="ECO:0000259" key="17">
    <source>
        <dbReference type="Pfam" id="PF21222"/>
    </source>
</evidence>
<name>A0A3P9HW93_ORYLA</name>
<keyword evidence="10" id="KW-0325">Glycoprotein</keyword>
<evidence type="ECO:0000313" key="19">
    <source>
        <dbReference type="Proteomes" id="UP000265200"/>
    </source>
</evidence>
<evidence type="ECO:0000256" key="3">
    <source>
        <dbReference type="ARBA" id="ARBA00022475"/>
    </source>
</evidence>
<dbReference type="InterPro" id="IPR002000">
    <property type="entry name" value="Lysosome-assoc_membr_glycop"/>
</dbReference>
<evidence type="ECO:0000313" key="18">
    <source>
        <dbReference type="Ensembl" id="ENSORLP00015012010.1"/>
    </source>
</evidence>
<keyword evidence="8 12" id="KW-0472">Membrane</keyword>
<dbReference type="GO" id="GO:0010008">
    <property type="term" value="C:endosome membrane"/>
    <property type="evidence" value="ECO:0007669"/>
    <property type="project" value="UniProtKB-SubCell"/>
</dbReference>
<dbReference type="Pfam" id="PF01299">
    <property type="entry name" value="Lamp2-like_luminal"/>
    <property type="match status" value="2"/>
</dbReference>
<accession>A0A3P9HW93</accession>
<comment type="caution">
    <text evidence="12">Lacks conserved residue(s) required for the propagation of feature annotation.</text>
</comment>
<evidence type="ECO:0000256" key="8">
    <source>
        <dbReference type="ARBA" id="ARBA00023136"/>
    </source>
</evidence>
<evidence type="ECO:0000259" key="16">
    <source>
        <dbReference type="Pfam" id="PF01299"/>
    </source>
</evidence>
<keyword evidence="5 15" id="KW-0732">Signal</keyword>